<evidence type="ECO:0000313" key="1">
    <source>
        <dbReference type="EMBL" id="EOY08821.1"/>
    </source>
</evidence>
<protein>
    <submittedName>
        <fullName evidence="1">Uncharacterized protein isoform 2</fullName>
    </submittedName>
</protein>
<sequence length="34" mass="3909">FGINEAQFISFMGFGINEAQFISFMGLFFPINWS</sequence>
<reference evidence="1 2" key="1">
    <citation type="journal article" date="2013" name="Genome Biol.">
        <title>The genome sequence of the most widely cultivated cacao type and its use to identify candidate genes regulating pod color.</title>
        <authorList>
            <person name="Motamayor J.C."/>
            <person name="Mockaitis K."/>
            <person name="Schmutz J."/>
            <person name="Haiminen N."/>
            <person name="Iii D.L."/>
            <person name="Cornejo O."/>
            <person name="Findley S.D."/>
            <person name="Zheng P."/>
            <person name="Utro F."/>
            <person name="Royaert S."/>
            <person name="Saski C."/>
            <person name="Jenkins J."/>
            <person name="Podicheti R."/>
            <person name="Zhao M."/>
            <person name="Scheffler B.E."/>
            <person name="Stack J.C."/>
            <person name="Feltus F.A."/>
            <person name="Mustiga G.M."/>
            <person name="Amores F."/>
            <person name="Phillips W."/>
            <person name="Marelli J.P."/>
            <person name="May G.D."/>
            <person name="Shapiro H."/>
            <person name="Ma J."/>
            <person name="Bustamante C.D."/>
            <person name="Schnell R.J."/>
            <person name="Main D."/>
            <person name="Gilbert D."/>
            <person name="Parida L."/>
            <person name="Kuhn D.N."/>
        </authorList>
    </citation>
    <scope>NUCLEOTIDE SEQUENCE [LARGE SCALE GENOMIC DNA]</scope>
    <source>
        <strain evidence="2">cv. Matina 1-6</strain>
    </source>
</reference>
<name>A0A061EVI8_THECC</name>
<organism evidence="1 2">
    <name type="scientific">Theobroma cacao</name>
    <name type="common">Cacao</name>
    <name type="synonym">Cocoa</name>
    <dbReference type="NCBI Taxonomy" id="3641"/>
    <lineage>
        <taxon>Eukaryota</taxon>
        <taxon>Viridiplantae</taxon>
        <taxon>Streptophyta</taxon>
        <taxon>Embryophyta</taxon>
        <taxon>Tracheophyta</taxon>
        <taxon>Spermatophyta</taxon>
        <taxon>Magnoliopsida</taxon>
        <taxon>eudicotyledons</taxon>
        <taxon>Gunneridae</taxon>
        <taxon>Pentapetalae</taxon>
        <taxon>rosids</taxon>
        <taxon>malvids</taxon>
        <taxon>Malvales</taxon>
        <taxon>Malvaceae</taxon>
        <taxon>Byttnerioideae</taxon>
        <taxon>Theobroma</taxon>
    </lineage>
</organism>
<accession>A0A061EVI8</accession>
<dbReference type="HOGENOM" id="CLU_3379743_0_0_1"/>
<gene>
    <name evidence="1" type="ORF">TCM_024054</name>
</gene>
<keyword evidence="2" id="KW-1185">Reference proteome</keyword>
<dbReference type="InParanoid" id="A0A061EVI8"/>
<dbReference type="AlphaFoldDB" id="A0A061EVI8"/>
<dbReference type="Gramene" id="EOY08821">
    <property type="protein sequence ID" value="EOY08821"/>
    <property type="gene ID" value="TCM_024054"/>
</dbReference>
<evidence type="ECO:0000313" key="2">
    <source>
        <dbReference type="Proteomes" id="UP000026915"/>
    </source>
</evidence>
<feature type="non-terminal residue" evidence="1">
    <location>
        <position position="1"/>
    </location>
</feature>
<proteinExistence type="predicted"/>
<dbReference type="EMBL" id="CM001883">
    <property type="protein sequence ID" value="EOY08821.1"/>
    <property type="molecule type" value="Genomic_DNA"/>
</dbReference>
<dbReference type="Proteomes" id="UP000026915">
    <property type="component" value="Chromosome 5"/>
</dbReference>